<feature type="transmembrane region" description="Helical" evidence="1">
    <location>
        <begin position="59"/>
        <end position="83"/>
    </location>
</feature>
<evidence type="ECO:0000313" key="3">
    <source>
        <dbReference type="Proteomes" id="UP000814243"/>
    </source>
</evidence>
<keyword evidence="1" id="KW-0812">Transmembrane</keyword>
<evidence type="ECO:0000313" key="2">
    <source>
        <dbReference type="EMBL" id="KAH9635404.1"/>
    </source>
</evidence>
<proteinExistence type="predicted"/>
<organism evidence="2 3">
    <name type="scientific">Spodoptera exigua</name>
    <name type="common">Beet armyworm</name>
    <name type="synonym">Noctua fulgens</name>
    <dbReference type="NCBI Taxonomy" id="7107"/>
    <lineage>
        <taxon>Eukaryota</taxon>
        <taxon>Metazoa</taxon>
        <taxon>Ecdysozoa</taxon>
        <taxon>Arthropoda</taxon>
        <taxon>Hexapoda</taxon>
        <taxon>Insecta</taxon>
        <taxon>Pterygota</taxon>
        <taxon>Neoptera</taxon>
        <taxon>Endopterygota</taxon>
        <taxon>Lepidoptera</taxon>
        <taxon>Glossata</taxon>
        <taxon>Ditrysia</taxon>
        <taxon>Noctuoidea</taxon>
        <taxon>Noctuidae</taxon>
        <taxon>Amphipyrinae</taxon>
        <taxon>Spodoptera</taxon>
    </lineage>
</organism>
<dbReference type="EMBL" id="JACEFF010000558">
    <property type="protein sequence ID" value="KAH9635404.1"/>
    <property type="molecule type" value="Genomic_DNA"/>
</dbReference>
<protein>
    <submittedName>
        <fullName evidence="2">Uncharacterized protein</fullName>
    </submittedName>
</protein>
<dbReference type="Proteomes" id="UP000814243">
    <property type="component" value="Unassembled WGS sequence"/>
</dbReference>
<evidence type="ECO:0000256" key="1">
    <source>
        <dbReference type="SAM" id="Phobius"/>
    </source>
</evidence>
<gene>
    <name evidence="2" type="ORF">HF086_013719</name>
</gene>
<sequence>MNNILLQKIRNIYFPETMYVIPSVSSMTPEELRHKRKALRDAIVCVGWIKIEKISALELAAWLCITVAAYNTILSLVGGIFFIRTGFLLIHFLMAIMFALLSVSVFTVLCHDIIVIYTFKTLSKSPSTLTQPVETIIPPPNILIKNVNNKPPWP</sequence>
<name>A0A922SFQ5_SPOEX</name>
<feature type="transmembrane region" description="Helical" evidence="1">
    <location>
        <begin position="89"/>
        <end position="119"/>
    </location>
</feature>
<keyword evidence="1" id="KW-1133">Transmembrane helix</keyword>
<keyword evidence="1" id="KW-0472">Membrane</keyword>
<reference evidence="2" key="1">
    <citation type="journal article" date="2021" name="G3 (Bethesda)">
        <title>Genome and transcriptome analysis of the beet armyworm Spodoptera exigua reveals targets for pest control. .</title>
        <authorList>
            <person name="Simon S."/>
            <person name="Breeschoten T."/>
            <person name="Jansen H.J."/>
            <person name="Dirks R.P."/>
            <person name="Schranz M.E."/>
            <person name="Ros V.I.D."/>
        </authorList>
    </citation>
    <scope>NUCLEOTIDE SEQUENCE</scope>
    <source>
        <strain evidence="2">TB_SE_WUR_2020</strain>
    </source>
</reference>
<dbReference type="AlphaFoldDB" id="A0A922SFQ5"/>
<comment type="caution">
    <text evidence="2">The sequence shown here is derived from an EMBL/GenBank/DDBJ whole genome shotgun (WGS) entry which is preliminary data.</text>
</comment>
<accession>A0A922SFQ5</accession>